<dbReference type="AlphaFoldDB" id="A0A4V4GSN8"/>
<dbReference type="SUPFAM" id="SSF51182">
    <property type="entry name" value="RmlC-like cupins"/>
    <property type="match status" value="1"/>
</dbReference>
<dbReference type="EMBL" id="STFG01000001">
    <property type="protein sequence ID" value="THU05446.1"/>
    <property type="molecule type" value="Genomic_DNA"/>
</dbReference>
<organism evidence="1 2">
    <name type="scientific">Lampropedia puyangensis</name>
    <dbReference type="NCBI Taxonomy" id="1330072"/>
    <lineage>
        <taxon>Bacteria</taxon>
        <taxon>Pseudomonadati</taxon>
        <taxon>Pseudomonadota</taxon>
        <taxon>Betaproteobacteria</taxon>
        <taxon>Burkholderiales</taxon>
        <taxon>Comamonadaceae</taxon>
        <taxon>Lampropedia</taxon>
    </lineage>
</organism>
<dbReference type="Gene3D" id="2.60.120.10">
    <property type="entry name" value="Jelly Rolls"/>
    <property type="match status" value="1"/>
</dbReference>
<keyword evidence="1" id="KW-0223">Dioxygenase</keyword>
<protein>
    <submittedName>
        <fullName evidence="1">Cysteine dioxygenase</fullName>
    </submittedName>
</protein>
<keyword evidence="1" id="KW-0560">Oxidoreductase</keyword>
<proteinExistence type="predicted"/>
<dbReference type="InterPro" id="IPR014710">
    <property type="entry name" value="RmlC-like_jellyroll"/>
</dbReference>
<accession>A0A4V4GSN8</accession>
<evidence type="ECO:0000313" key="1">
    <source>
        <dbReference type="EMBL" id="THU05446.1"/>
    </source>
</evidence>
<dbReference type="RefSeq" id="WP_136572155.1">
    <property type="nucleotide sequence ID" value="NZ_STFG01000001.1"/>
</dbReference>
<keyword evidence="2" id="KW-1185">Reference proteome</keyword>
<gene>
    <name evidence="1" type="ORF">E9531_02600</name>
</gene>
<dbReference type="OrthoDB" id="7059163at2"/>
<name>A0A4V4GSN8_9BURK</name>
<evidence type="ECO:0000313" key="2">
    <source>
        <dbReference type="Proteomes" id="UP000308917"/>
    </source>
</evidence>
<comment type="caution">
    <text evidence="1">The sequence shown here is derived from an EMBL/GenBank/DDBJ whole genome shotgun (WGS) entry which is preliminary data.</text>
</comment>
<reference evidence="1 2" key="1">
    <citation type="journal article" date="2015" name="Antonie Van Leeuwenhoek">
        <title>Lampropedia puyangensis sp. nov., isolated from symptomatic bark of Populus ? euramericana canker and emended description of Lampropedia hyalina (Ehrenberg 1832) Lee et al. 2004.</title>
        <authorList>
            <person name="Li Y."/>
            <person name="Wang T."/>
            <person name="Piao C.G."/>
            <person name="Wang L.F."/>
            <person name="Tian G.Z."/>
            <person name="Zhu T.H."/>
            <person name="Guo M.W."/>
        </authorList>
    </citation>
    <scope>NUCLEOTIDE SEQUENCE [LARGE SCALE GENOMIC DNA]</scope>
    <source>
        <strain evidence="1 2">2-bin</strain>
    </source>
</reference>
<dbReference type="InterPro" id="IPR011051">
    <property type="entry name" value="RmlC_Cupin_sf"/>
</dbReference>
<dbReference type="CDD" id="cd10548">
    <property type="entry name" value="cupin_CDO"/>
    <property type="match status" value="1"/>
</dbReference>
<dbReference type="GO" id="GO:0051213">
    <property type="term" value="F:dioxygenase activity"/>
    <property type="evidence" value="ECO:0007669"/>
    <property type="project" value="UniProtKB-KW"/>
</dbReference>
<dbReference type="Proteomes" id="UP000308917">
    <property type="component" value="Unassembled WGS sequence"/>
</dbReference>
<sequence>MTQHSEIATARAAGVSATMAEIQQLHAQRGIDRETLKETAAILERLAAHKEWFAPEDFPAPQNGSLSTRYALHTNPDQSYALYLNTQLPGKNSVPHDHRTWAVIVAIQGQEINRIYRRTDDGSDPQRGTLELERELIVQPGTSAAYLGDDIHSIHMRGEGRTLLFHLYGRALETLTERLAFDLESGTVTSYNKTYWRPNASTHLA</sequence>